<dbReference type="EMBL" id="AJWY01009923">
    <property type="protein sequence ID" value="EKC56969.1"/>
    <property type="molecule type" value="Genomic_DNA"/>
</dbReference>
<comment type="caution">
    <text evidence="3">The sequence shown here is derived from an EMBL/GenBank/DDBJ whole genome shotgun (WGS) entry which is preliminary data.</text>
</comment>
<organism evidence="3">
    <name type="scientific">human gut metagenome</name>
    <dbReference type="NCBI Taxonomy" id="408170"/>
    <lineage>
        <taxon>unclassified sequences</taxon>
        <taxon>metagenomes</taxon>
        <taxon>organismal metagenomes</taxon>
    </lineage>
</organism>
<accession>K1SNN9</accession>
<proteinExistence type="predicted"/>
<dbReference type="InterPro" id="IPR029068">
    <property type="entry name" value="Glyas_Bleomycin-R_OHBP_Dase"/>
</dbReference>
<keyword evidence="1" id="KW-0479">Metal-binding</keyword>
<reference evidence="3" key="1">
    <citation type="journal article" date="2013" name="Environ. Microbiol.">
        <title>Microbiota from the distal guts of lean and obese adolescents exhibit partial functional redundancy besides clear differences in community structure.</title>
        <authorList>
            <person name="Ferrer M."/>
            <person name="Ruiz A."/>
            <person name="Lanza F."/>
            <person name="Haange S.B."/>
            <person name="Oberbach A."/>
            <person name="Till H."/>
            <person name="Bargiela R."/>
            <person name="Campoy C."/>
            <person name="Segura M.T."/>
            <person name="Richter M."/>
            <person name="von Bergen M."/>
            <person name="Seifert J."/>
            <person name="Suarez A."/>
        </authorList>
    </citation>
    <scope>NUCLEOTIDE SEQUENCE</scope>
</reference>
<dbReference type="Gene3D" id="3.10.180.10">
    <property type="entry name" value="2,3-Dihydroxybiphenyl 1,2-Dioxygenase, domain 1"/>
    <property type="match status" value="1"/>
</dbReference>
<dbReference type="PROSITE" id="PS51819">
    <property type="entry name" value="VOC"/>
    <property type="match status" value="1"/>
</dbReference>
<feature type="domain" description="VOC" evidence="2">
    <location>
        <begin position="5"/>
        <end position="86"/>
    </location>
</feature>
<dbReference type="PANTHER" id="PTHR43048">
    <property type="entry name" value="METHYLMALONYL-COA EPIMERASE"/>
    <property type="match status" value="1"/>
</dbReference>
<sequence length="86" mass="9673">MKVSHIEHLGIAVKSLDEAIPYWENVLGLKCYAIEEVADQKVRTAFFMLGQTKIELLEPTSEDSTIAKYIENRGIGIHHMALACEN</sequence>
<evidence type="ECO:0000256" key="1">
    <source>
        <dbReference type="ARBA" id="ARBA00022723"/>
    </source>
</evidence>
<dbReference type="SUPFAM" id="SSF54593">
    <property type="entry name" value="Glyoxalase/Bleomycin resistance protein/Dihydroxybiphenyl dioxygenase"/>
    <property type="match status" value="1"/>
</dbReference>
<dbReference type="GO" id="GO:0004493">
    <property type="term" value="F:methylmalonyl-CoA epimerase activity"/>
    <property type="evidence" value="ECO:0007669"/>
    <property type="project" value="TreeGrafter"/>
</dbReference>
<dbReference type="Pfam" id="PF13669">
    <property type="entry name" value="Glyoxalase_4"/>
    <property type="match status" value="1"/>
</dbReference>
<dbReference type="AlphaFoldDB" id="K1SNN9"/>
<dbReference type="InterPro" id="IPR037523">
    <property type="entry name" value="VOC_core"/>
</dbReference>
<dbReference type="GO" id="GO:0046491">
    <property type="term" value="P:L-methylmalonyl-CoA metabolic process"/>
    <property type="evidence" value="ECO:0007669"/>
    <property type="project" value="TreeGrafter"/>
</dbReference>
<gene>
    <name evidence="3" type="ORF">LEA_14573</name>
</gene>
<feature type="non-terminal residue" evidence="3">
    <location>
        <position position="86"/>
    </location>
</feature>
<dbReference type="GO" id="GO:0046872">
    <property type="term" value="F:metal ion binding"/>
    <property type="evidence" value="ECO:0007669"/>
    <property type="project" value="UniProtKB-KW"/>
</dbReference>
<protein>
    <submittedName>
        <fullName evidence="3">Methylmalonyl-CoA epimerase</fullName>
    </submittedName>
</protein>
<dbReference type="InterPro" id="IPR051785">
    <property type="entry name" value="MMCE/EMCE_epimerase"/>
</dbReference>
<evidence type="ECO:0000259" key="2">
    <source>
        <dbReference type="PROSITE" id="PS51819"/>
    </source>
</evidence>
<name>K1SNN9_9ZZZZ</name>
<dbReference type="PANTHER" id="PTHR43048:SF3">
    <property type="entry name" value="METHYLMALONYL-COA EPIMERASE, MITOCHONDRIAL"/>
    <property type="match status" value="1"/>
</dbReference>
<evidence type="ECO:0000313" key="3">
    <source>
        <dbReference type="EMBL" id="EKC56969.1"/>
    </source>
</evidence>